<dbReference type="RefSeq" id="XP_018180701.1">
    <property type="nucleotide sequence ID" value="XM_018320804.1"/>
</dbReference>
<keyword evidence="1" id="KW-0732">Signal</keyword>
<organism evidence="3 4">
    <name type="scientific">Purpureocillium lilacinum</name>
    <name type="common">Paecilomyces lilacinus</name>
    <dbReference type="NCBI Taxonomy" id="33203"/>
    <lineage>
        <taxon>Eukaryota</taxon>
        <taxon>Fungi</taxon>
        <taxon>Dikarya</taxon>
        <taxon>Ascomycota</taxon>
        <taxon>Pezizomycotina</taxon>
        <taxon>Sordariomycetes</taxon>
        <taxon>Hypocreomycetidae</taxon>
        <taxon>Hypocreales</taxon>
        <taxon>Ophiocordycipitaceae</taxon>
        <taxon>Purpureocillium</taxon>
    </lineage>
</organism>
<dbReference type="EMBL" id="LSBH01000003">
    <property type="protein sequence ID" value="OAQ81930.1"/>
    <property type="molecule type" value="Genomic_DNA"/>
</dbReference>
<evidence type="ECO:0000313" key="4">
    <source>
        <dbReference type="Proteomes" id="UP000078340"/>
    </source>
</evidence>
<name>A0A179HQ52_PURLI</name>
<dbReference type="EMBL" id="LSBI01000003">
    <property type="protein sequence ID" value="OAQ91982.1"/>
    <property type="molecule type" value="Genomic_DNA"/>
</dbReference>
<dbReference type="GeneID" id="28885853"/>
<evidence type="ECO:0000313" key="3">
    <source>
        <dbReference type="EMBL" id="OAQ91982.1"/>
    </source>
</evidence>
<gene>
    <name evidence="2" type="ORF">VFPBJ_04514</name>
    <name evidence="3" type="ORF">VFPFJ_03722</name>
</gene>
<dbReference type="OMA" id="PWTKACS"/>
<dbReference type="Proteomes" id="UP000078340">
    <property type="component" value="Unassembled WGS sequence"/>
</dbReference>
<dbReference type="AlphaFoldDB" id="A0A179HQ52"/>
<dbReference type="Proteomes" id="UP000078240">
    <property type="component" value="Unassembled WGS sequence"/>
</dbReference>
<accession>A0A179HQ52</accession>
<dbReference type="KEGG" id="plj:28885853"/>
<sequence length="323" mass="33633">MRFTAAFATLLASTAAANAIAPRTVVADVDAEVDIDVDIDVDVEAKIDALINVDADVDVKVKAALDAAVDFKCPGDMTYCPWAKSCSCKPGLHLDINTKKCTGKAIVGAWLEPKIDVFASKGVKLATFCAISPYKIVKYDASHEYCQAGPNTIAFVAAASILLEIEAYAHAAIDVTANISADLKATCAGLASLYVATAVEAVALFNTDVFALAAVKADVDAKLIVGLFAKVKGLLCGLGLGKCKVDCVSYCTKGCKNFIDVGLDVDVHIGAQLEALVGLCILPNVLLIVGKAHAIITVAVDGLLCLVGGLIKLIVSTYDCHCH</sequence>
<evidence type="ECO:0000313" key="2">
    <source>
        <dbReference type="EMBL" id="OAQ81930.1"/>
    </source>
</evidence>
<feature type="chain" id="PRO_5008872959" evidence="1">
    <location>
        <begin position="20"/>
        <end position="323"/>
    </location>
</feature>
<evidence type="ECO:0000256" key="1">
    <source>
        <dbReference type="SAM" id="SignalP"/>
    </source>
</evidence>
<dbReference type="OrthoDB" id="5137645at2759"/>
<reference evidence="3 4" key="1">
    <citation type="submission" date="2016-02" db="EMBL/GenBank/DDBJ databases">
        <title>Biosynthesis of antibiotic leucinostatins and their inhibition on Phytophthora in bio-control Purpureocillium lilacinum.</title>
        <authorList>
            <person name="Wang G."/>
            <person name="Liu Z."/>
            <person name="Lin R."/>
            <person name="Li E."/>
            <person name="Mao Z."/>
            <person name="Ling J."/>
            <person name="Yin W."/>
            <person name="Xie B."/>
        </authorList>
    </citation>
    <scope>NUCLEOTIDE SEQUENCE [LARGE SCALE GENOMIC DNA]</scope>
    <source>
        <strain evidence="2">PLBJ-1</strain>
        <strain evidence="3">PLFJ-1</strain>
    </source>
</reference>
<feature type="signal peptide" evidence="1">
    <location>
        <begin position="1"/>
        <end position="19"/>
    </location>
</feature>
<protein>
    <submittedName>
        <fullName evidence="3">Uncharacterized protein</fullName>
    </submittedName>
</protein>
<proteinExistence type="predicted"/>
<comment type="caution">
    <text evidence="3">The sequence shown here is derived from an EMBL/GenBank/DDBJ whole genome shotgun (WGS) entry which is preliminary data.</text>
</comment>